<accession>A0ABR3JT59</accession>
<gene>
    <name evidence="2" type="ORF">HGRIS_014098</name>
</gene>
<organism evidence="2 3">
    <name type="scientific">Hohenbuehelia grisea</name>
    <dbReference type="NCBI Taxonomy" id="104357"/>
    <lineage>
        <taxon>Eukaryota</taxon>
        <taxon>Fungi</taxon>
        <taxon>Dikarya</taxon>
        <taxon>Basidiomycota</taxon>
        <taxon>Agaricomycotina</taxon>
        <taxon>Agaricomycetes</taxon>
        <taxon>Agaricomycetidae</taxon>
        <taxon>Agaricales</taxon>
        <taxon>Pleurotineae</taxon>
        <taxon>Pleurotaceae</taxon>
        <taxon>Hohenbuehelia</taxon>
    </lineage>
</organism>
<reference evidence="3" key="1">
    <citation type="submission" date="2024-06" db="EMBL/GenBank/DDBJ databases">
        <title>Multi-omics analyses provide insights into the biosynthesis of the anticancer antibiotic pleurotin in Hohenbuehelia grisea.</title>
        <authorList>
            <person name="Weaver J.A."/>
            <person name="Alberti F."/>
        </authorList>
    </citation>
    <scope>NUCLEOTIDE SEQUENCE [LARGE SCALE GENOMIC DNA]</scope>
    <source>
        <strain evidence="3">T-177</strain>
    </source>
</reference>
<evidence type="ECO:0000313" key="3">
    <source>
        <dbReference type="Proteomes" id="UP001556367"/>
    </source>
</evidence>
<evidence type="ECO:0000313" key="2">
    <source>
        <dbReference type="EMBL" id="KAL0958776.1"/>
    </source>
</evidence>
<name>A0ABR3JT59_9AGAR</name>
<sequence length="503" mass="51016">MAYNFYQNAAPGWGTAQYQFNAPPQPAFQPQATWGGADYYRAGGAQTPDPPLFESAWNSVRDYRTIPSAAAVGLNQARVWHRRVYGGLLSLNAILPAELGHAAAYEAYRTWVHNPAIYEPLGVDLERRREGLVGLALAEVTRLLRAAQMVDAISRNEAASAAAITVSSIFQQDMAEEYTRMGSDAGLGAQGVPPPPIPPVQPPVAPVPSEIPRSQATVAAAAEPGPAYVINLPPPVIQPGMPQAGMPGAAMSGAPTGSAPSAEIFPEQVNAAAGAMANPVAVERTSGLGSVLASLGGNPYAGDDAVMRRQARRGGLFGLGRSRARSLSPGVDPVAASGAGIPGVTAGTTFPGPVPPMGAGSAVGAGPALGMGAGPALGHRMGATYPMGPGEGAPMVGGMGPGSGVGPGGVGMGMGGRGNYGPTGTGYIYAQPTAPNSYQAAGGMGGGMGYPNSIAAGPGAVPQPNTTVTVGPGAGARRRHKHRHHYHRERPRARSVDSYSSGY</sequence>
<keyword evidence="3" id="KW-1185">Reference proteome</keyword>
<dbReference type="EMBL" id="JASNQZ010000003">
    <property type="protein sequence ID" value="KAL0958776.1"/>
    <property type="molecule type" value="Genomic_DNA"/>
</dbReference>
<comment type="caution">
    <text evidence="2">The sequence shown here is derived from an EMBL/GenBank/DDBJ whole genome shotgun (WGS) entry which is preliminary data.</text>
</comment>
<feature type="compositionally biased region" description="Basic residues" evidence="1">
    <location>
        <begin position="476"/>
        <end position="493"/>
    </location>
</feature>
<evidence type="ECO:0000256" key="1">
    <source>
        <dbReference type="SAM" id="MobiDB-lite"/>
    </source>
</evidence>
<proteinExistence type="predicted"/>
<feature type="region of interest" description="Disordered" evidence="1">
    <location>
        <begin position="471"/>
        <end position="503"/>
    </location>
</feature>
<dbReference type="Proteomes" id="UP001556367">
    <property type="component" value="Unassembled WGS sequence"/>
</dbReference>
<protein>
    <submittedName>
        <fullName evidence="2">Uncharacterized protein</fullName>
    </submittedName>
</protein>